<dbReference type="InterPro" id="IPR003689">
    <property type="entry name" value="ZIP"/>
</dbReference>
<feature type="region of interest" description="Disordered" evidence="7">
    <location>
        <begin position="197"/>
        <end position="224"/>
    </location>
</feature>
<feature type="transmembrane region" description="Helical" evidence="8">
    <location>
        <begin position="323"/>
        <end position="346"/>
    </location>
</feature>
<feature type="compositionally biased region" description="Polar residues" evidence="7">
    <location>
        <begin position="128"/>
        <end position="146"/>
    </location>
</feature>
<dbReference type="Pfam" id="PF02535">
    <property type="entry name" value="Zip"/>
    <property type="match status" value="1"/>
</dbReference>
<feature type="region of interest" description="Disordered" evidence="7">
    <location>
        <begin position="106"/>
        <end position="152"/>
    </location>
</feature>
<name>A0A2D3VM52_9PEZI</name>
<dbReference type="STRING" id="112498.A0A2D3VM52"/>
<dbReference type="EMBL" id="FJUY01000023">
    <property type="protein sequence ID" value="CZT24859.1"/>
    <property type="molecule type" value="Genomic_DNA"/>
</dbReference>
<organism evidence="9 10">
    <name type="scientific">Ramularia collo-cygni</name>
    <dbReference type="NCBI Taxonomy" id="112498"/>
    <lineage>
        <taxon>Eukaryota</taxon>
        <taxon>Fungi</taxon>
        <taxon>Dikarya</taxon>
        <taxon>Ascomycota</taxon>
        <taxon>Pezizomycotina</taxon>
        <taxon>Dothideomycetes</taxon>
        <taxon>Dothideomycetidae</taxon>
        <taxon>Mycosphaerellales</taxon>
        <taxon>Mycosphaerellaceae</taxon>
        <taxon>Ramularia</taxon>
    </lineage>
</organism>
<feature type="transmembrane region" description="Helical" evidence="8">
    <location>
        <begin position="157"/>
        <end position="173"/>
    </location>
</feature>
<dbReference type="GO" id="GO:0006829">
    <property type="term" value="P:zinc ion transport"/>
    <property type="evidence" value="ECO:0007669"/>
    <property type="project" value="InterPro"/>
</dbReference>
<keyword evidence="3 8" id="KW-0812">Transmembrane</keyword>
<dbReference type="PANTHER" id="PTHR16133:SF0">
    <property type="entry name" value="ZINC_IRON REGULATED TRANSPORTER-RELATED PROTEIN 102B, ISOFORM E"/>
    <property type="match status" value="1"/>
</dbReference>
<protein>
    <submittedName>
        <fullName evidence="9">Related to ATX2-Putative Golgi transporter involved in homeostasis of manganese ions</fullName>
    </submittedName>
</protein>
<proteinExistence type="predicted"/>
<dbReference type="PANTHER" id="PTHR16133">
    <property type="entry name" value="SOLUTE CARRIER FAMILY 39 ZINC TRANSPORTER , MEMBER 9-RELATED"/>
    <property type="match status" value="1"/>
</dbReference>
<feature type="transmembrane region" description="Helical" evidence="8">
    <location>
        <begin position="37"/>
        <end position="55"/>
    </location>
</feature>
<reference evidence="9 10" key="1">
    <citation type="submission" date="2016-03" db="EMBL/GenBank/DDBJ databases">
        <authorList>
            <person name="Ploux O."/>
        </authorList>
    </citation>
    <scope>NUCLEOTIDE SEQUENCE [LARGE SCALE GENOMIC DNA]</scope>
    <source>
        <strain evidence="9 10">URUG2</strain>
    </source>
</reference>
<dbReference type="GO" id="GO:0000139">
    <property type="term" value="C:Golgi membrane"/>
    <property type="evidence" value="ECO:0007669"/>
    <property type="project" value="UniProtKB-SubCell"/>
</dbReference>
<sequence length="410" mass="43380">MDGFWTLLLLSTVMGGASFLAGLLPLSFSLSPRNLRLITALGTGVLVGTSLIVIIPEGVDTLYKASTSSHGHGHDERSLPVSRRSLVPWNTSPEAQHHDHWKRFATSEDPSDLSAGLQSGPDDGFNPLHSNPALTTTPAENESGAGSRTAAEREPHAWIGVSLGFGFLLMFLIDKVPRHASKHSQPQSFPISLNQFSINNSRSTPTEETTTPRDDVVSTTPYRLNPGPSSTTMGLVIHATADGIALGASSTTSSDLSFVIFIALLIHKAPAAFGLTSVLLKQGLSTREARTHLVIFSLAAPIGALLAWSAIKLGLFSMVSPGGSASAEFAVGCVLLFSGGTFLYVAMHAVQEGGLHDQTHDMEYAGSPRDDAYTPHMPNPSQSHIPAIVDTLVTAGGMLLPLLTQFGHSH</sequence>
<feature type="transmembrane region" description="Helical" evidence="8">
    <location>
        <begin position="292"/>
        <end position="311"/>
    </location>
</feature>
<keyword evidence="6 8" id="KW-0472">Membrane</keyword>
<keyword evidence="5" id="KW-0333">Golgi apparatus</keyword>
<evidence type="ECO:0000313" key="9">
    <source>
        <dbReference type="EMBL" id="CZT24859.1"/>
    </source>
</evidence>
<dbReference type="Proteomes" id="UP000225277">
    <property type="component" value="Unassembled WGS sequence"/>
</dbReference>
<keyword evidence="10" id="KW-1185">Reference proteome</keyword>
<evidence type="ECO:0000313" key="10">
    <source>
        <dbReference type="Proteomes" id="UP000225277"/>
    </source>
</evidence>
<dbReference type="RefSeq" id="XP_023631582.1">
    <property type="nucleotide sequence ID" value="XM_023775814.1"/>
</dbReference>
<feature type="transmembrane region" description="Helical" evidence="8">
    <location>
        <begin position="256"/>
        <end position="280"/>
    </location>
</feature>
<evidence type="ECO:0000256" key="1">
    <source>
        <dbReference type="ARBA" id="ARBA00004127"/>
    </source>
</evidence>
<evidence type="ECO:0000256" key="4">
    <source>
        <dbReference type="ARBA" id="ARBA00022989"/>
    </source>
</evidence>
<dbReference type="InterPro" id="IPR045891">
    <property type="entry name" value="ZIP9"/>
</dbReference>
<evidence type="ECO:0000256" key="5">
    <source>
        <dbReference type="ARBA" id="ARBA00023034"/>
    </source>
</evidence>
<comment type="subcellular location">
    <subcellularLocation>
        <location evidence="1">Endomembrane system</location>
        <topology evidence="1">Multi-pass membrane protein</topology>
    </subcellularLocation>
    <subcellularLocation>
        <location evidence="2">Golgi apparatus membrane</location>
    </subcellularLocation>
</comment>
<evidence type="ECO:0000256" key="7">
    <source>
        <dbReference type="SAM" id="MobiDB-lite"/>
    </source>
</evidence>
<dbReference type="GO" id="GO:0046873">
    <property type="term" value="F:metal ion transmembrane transporter activity"/>
    <property type="evidence" value="ECO:0007669"/>
    <property type="project" value="InterPro"/>
</dbReference>
<dbReference type="AlphaFoldDB" id="A0A2D3VM52"/>
<evidence type="ECO:0000256" key="6">
    <source>
        <dbReference type="ARBA" id="ARBA00023136"/>
    </source>
</evidence>
<evidence type="ECO:0000256" key="3">
    <source>
        <dbReference type="ARBA" id="ARBA00022692"/>
    </source>
</evidence>
<dbReference type="GeneID" id="35605628"/>
<gene>
    <name evidence="9" type="ORF">RCC_10587</name>
</gene>
<evidence type="ECO:0000256" key="8">
    <source>
        <dbReference type="SAM" id="Phobius"/>
    </source>
</evidence>
<keyword evidence="4 8" id="KW-1133">Transmembrane helix</keyword>
<feature type="compositionally biased region" description="Low complexity" evidence="7">
    <location>
        <begin position="199"/>
        <end position="209"/>
    </location>
</feature>
<accession>A0A2D3VM52</accession>
<dbReference type="OrthoDB" id="19859at2759"/>
<evidence type="ECO:0000256" key="2">
    <source>
        <dbReference type="ARBA" id="ARBA00004394"/>
    </source>
</evidence>